<feature type="region of interest" description="Disordered" evidence="1">
    <location>
        <begin position="115"/>
        <end position="137"/>
    </location>
</feature>
<proteinExistence type="predicted"/>
<evidence type="ECO:0000256" key="1">
    <source>
        <dbReference type="SAM" id="MobiDB-lite"/>
    </source>
</evidence>
<name>A0A6P4EFZ9_DRORH</name>
<evidence type="ECO:0000313" key="2">
    <source>
        <dbReference type="RefSeq" id="XP_016972266.1"/>
    </source>
</evidence>
<dbReference type="AlphaFoldDB" id="A0A6P4EFZ9"/>
<reference evidence="2" key="1">
    <citation type="submission" date="2025-08" db="UniProtKB">
        <authorList>
            <consortium name="RefSeq"/>
        </authorList>
    </citation>
    <scope>IDENTIFICATION</scope>
</reference>
<protein>
    <submittedName>
        <fullName evidence="2">Uncharacterized protein LOC108039697</fullName>
    </submittedName>
</protein>
<organism evidence="2">
    <name type="scientific">Drosophila rhopaloa</name>
    <name type="common">Fruit fly</name>
    <dbReference type="NCBI Taxonomy" id="1041015"/>
    <lineage>
        <taxon>Eukaryota</taxon>
        <taxon>Metazoa</taxon>
        <taxon>Ecdysozoa</taxon>
        <taxon>Arthropoda</taxon>
        <taxon>Hexapoda</taxon>
        <taxon>Insecta</taxon>
        <taxon>Pterygota</taxon>
        <taxon>Neoptera</taxon>
        <taxon>Endopterygota</taxon>
        <taxon>Diptera</taxon>
        <taxon>Brachycera</taxon>
        <taxon>Muscomorpha</taxon>
        <taxon>Ephydroidea</taxon>
        <taxon>Drosophilidae</taxon>
        <taxon>Drosophila</taxon>
        <taxon>Sophophora</taxon>
    </lineage>
</organism>
<sequence length="195" mass="20321">PIPGSQSIISNIPGAVGETPGNAPSIVNSLIAPVNPVITKPDEPSEIPNNLEILMPPISGNVFVNPTISGAGMVGGSSMGNKPSIGINLTPPVGPINPVINKPAANSKIQIKPETLISPISDKPNKNPTRPGAGKVVSGVPGSALVGGLKIAITKKPQMPKLSDPEDFYSKDFDIDSLYPKEIDINSLYPKEYYL</sequence>
<dbReference type="RefSeq" id="XP_016972266.1">
    <property type="nucleotide sequence ID" value="XM_017116777.1"/>
</dbReference>
<feature type="non-terminal residue" evidence="2">
    <location>
        <position position="1"/>
    </location>
</feature>
<accession>A0A6P4EFZ9</accession>
<dbReference type="OrthoDB" id="7873311at2759"/>
<gene>
    <name evidence="2" type="primary">LOC108039697</name>
</gene>